<dbReference type="HOGENOM" id="CLU_3384825_0_0_1"/>
<gene>
    <name evidence="2" type="ORF">FOPG_18909</name>
</gene>
<proteinExistence type="predicted"/>
<evidence type="ECO:0000256" key="1">
    <source>
        <dbReference type="SAM" id="MobiDB-lite"/>
    </source>
</evidence>
<feature type="region of interest" description="Disordered" evidence="1">
    <location>
        <begin position="1"/>
        <end position="33"/>
    </location>
</feature>
<reference evidence="2" key="2">
    <citation type="submission" date="2014-03" db="EMBL/GenBank/DDBJ databases">
        <title>The Genome Annotation of Fusarium oxysporum PHW808.</title>
        <authorList>
            <consortium name="The Broad Institute Genomics Platform"/>
            <person name="Ma L.-J."/>
            <person name="Corby-Kistler H."/>
            <person name="Broz K."/>
            <person name="Gale L.R."/>
            <person name="Jonkers W."/>
            <person name="O'Donnell K."/>
            <person name="Ploetz R."/>
            <person name="Steinberg C."/>
            <person name="Schwartz D.C."/>
            <person name="VanEtten H."/>
            <person name="Zhou S."/>
            <person name="Young S.K."/>
            <person name="Zeng Q."/>
            <person name="Gargeya S."/>
            <person name="Fitzgerald M."/>
            <person name="Abouelleil A."/>
            <person name="Alvarado L."/>
            <person name="Chapman S.B."/>
            <person name="Gainer-Dewar J."/>
            <person name="Goldberg J."/>
            <person name="Griggs A."/>
            <person name="Gujja S."/>
            <person name="Hansen M."/>
            <person name="Howarth C."/>
            <person name="Imamovic A."/>
            <person name="Ireland A."/>
            <person name="Larimer J."/>
            <person name="McCowan C."/>
            <person name="Murphy C."/>
            <person name="Pearson M."/>
            <person name="Poon T.W."/>
            <person name="Priest M."/>
            <person name="Roberts A."/>
            <person name="Saif S."/>
            <person name="Shea T."/>
            <person name="Sykes S."/>
            <person name="Wortman J."/>
            <person name="Nusbaum C."/>
            <person name="Birren B."/>
        </authorList>
    </citation>
    <scope>NUCLEOTIDE SEQUENCE</scope>
    <source>
        <strain evidence="2">54008</strain>
    </source>
</reference>
<accession>X0GY84</accession>
<reference evidence="2" key="1">
    <citation type="submission" date="2011-11" db="EMBL/GenBank/DDBJ databases">
        <title>The Genome Sequence of Fusarium oxysporum PHW808.</title>
        <authorList>
            <consortium name="The Broad Institute Genome Sequencing Platform"/>
            <person name="Ma L.-J."/>
            <person name="Gale L.R."/>
            <person name="Schwartz D.C."/>
            <person name="Zhou S."/>
            <person name="Corby-Kistler H."/>
            <person name="Young S.K."/>
            <person name="Zeng Q."/>
            <person name="Gargeya S."/>
            <person name="Fitzgerald M."/>
            <person name="Haas B."/>
            <person name="Abouelleil A."/>
            <person name="Alvarado L."/>
            <person name="Arachchi H.M."/>
            <person name="Berlin A."/>
            <person name="Brown A."/>
            <person name="Chapman S.B."/>
            <person name="Chen Z."/>
            <person name="Dunbar C."/>
            <person name="Freedman E."/>
            <person name="Gearin G."/>
            <person name="Goldberg J."/>
            <person name="Griggs A."/>
            <person name="Gujja S."/>
            <person name="Heiman D."/>
            <person name="Howarth C."/>
            <person name="Larson L."/>
            <person name="Lui A."/>
            <person name="MacDonald P.J.P."/>
            <person name="Montmayeur A."/>
            <person name="Murphy C."/>
            <person name="Neiman D."/>
            <person name="Pearson M."/>
            <person name="Priest M."/>
            <person name="Roberts A."/>
            <person name="Saif S."/>
            <person name="Shea T."/>
            <person name="Shenoy N."/>
            <person name="Sisk P."/>
            <person name="Stolte C."/>
            <person name="Sykes S."/>
            <person name="Wortman J."/>
            <person name="Nusbaum C."/>
            <person name="Birren B."/>
        </authorList>
    </citation>
    <scope>NUCLEOTIDE SEQUENCE [LARGE SCALE GENOMIC DNA]</scope>
    <source>
        <strain evidence="2">54008</strain>
    </source>
</reference>
<feature type="compositionally biased region" description="Polar residues" evidence="1">
    <location>
        <begin position="15"/>
        <end position="25"/>
    </location>
</feature>
<sequence>MKTALIPKYRLGQATRRSPPSSQRCSDILSLAG</sequence>
<dbReference type="EMBL" id="KK033864">
    <property type="protein sequence ID" value="EXL64845.1"/>
    <property type="molecule type" value="Genomic_DNA"/>
</dbReference>
<organism evidence="2">
    <name type="scientific">Fusarium oxysporum f. sp. conglutinans race 2 54008</name>
    <dbReference type="NCBI Taxonomy" id="1089457"/>
    <lineage>
        <taxon>Eukaryota</taxon>
        <taxon>Fungi</taxon>
        <taxon>Dikarya</taxon>
        <taxon>Ascomycota</taxon>
        <taxon>Pezizomycotina</taxon>
        <taxon>Sordariomycetes</taxon>
        <taxon>Hypocreomycetidae</taxon>
        <taxon>Hypocreales</taxon>
        <taxon>Nectriaceae</taxon>
        <taxon>Fusarium</taxon>
        <taxon>Fusarium oxysporum species complex</taxon>
    </lineage>
</organism>
<name>X0GY84_FUSOX</name>
<dbReference type="AlphaFoldDB" id="X0GY84"/>
<evidence type="ECO:0000313" key="2">
    <source>
        <dbReference type="EMBL" id="EXL64845.1"/>
    </source>
</evidence>
<dbReference type="Proteomes" id="UP000030676">
    <property type="component" value="Unassembled WGS sequence"/>
</dbReference>
<protein>
    <submittedName>
        <fullName evidence="2">Uncharacterized protein</fullName>
    </submittedName>
</protein>